<evidence type="ECO:0000313" key="2">
    <source>
        <dbReference type="Proteomes" id="UP000199492"/>
    </source>
</evidence>
<dbReference type="AlphaFoldDB" id="A0A1G8D3Y9"/>
<dbReference type="OrthoDB" id="1417861at2"/>
<organism evidence="1 2">
    <name type="scientific">Winogradskyella thalassocola</name>
    <dbReference type="NCBI Taxonomy" id="262004"/>
    <lineage>
        <taxon>Bacteria</taxon>
        <taxon>Pseudomonadati</taxon>
        <taxon>Bacteroidota</taxon>
        <taxon>Flavobacteriia</taxon>
        <taxon>Flavobacteriales</taxon>
        <taxon>Flavobacteriaceae</taxon>
        <taxon>Winogradskyella</taxon>
    </lineage>
</organism>
<keyword evidence="2" id="KW-1185">Reference proteome</keyword>
<name>A0A1G8D3Y9_9FLAO</name>
<proteinExistence type="predicted"/>
<sequence length="317" mass="38093">MKKLVVLILATLLFNCQNKKKDKHTISGTNLELIGDTMFLKKFQHFDYLDKNYILDIAVVNDKGEFSFEVKDTYPKLVSITNHNKPPNTYQVFKDSPEIFYYSFCANFLAETPTLYLENNSNYIIKHWDSKLNDSSIVYNSKKLNQLRKYYRNVDYRKGYIDNNREFLDITKEEAWKNVSKIRDSFLKDFDLDQDVSENTYEHYLKTEITLGAVNDFLIWYFRKTDNTIDDDFYKTLMETYNSEHWHPNSVEYYKLTEHYINYKLNTKHNKIEKYYEPSIEKYEVAKAYARENIKKLYIQNIERLIHENNTTSNTDN</sequence>
<reference evidence="2" key="1">
    <citation type="submission" date="2016-10" db="EMBL/GenBank/DDBJ databases">
        <authorList>
            <person name="Varghese N."/>
            <person name="Submissions S."/>
        </authorList>
    </citation>
    <scope>NUCLEOTIDE SEQUENCE [LARGE SCALE GENOMIC DNA]</scope>
    <source>
        <strain evidence="2">DSM 15363</strain>
    </source>
</reference>
<gene>
    <name evidence="1" type="ORF">SAMN04489796_103112</name>
</gene>
<dbReference type="Proteomes" id="UP000199492">
    <property type="component" value="Unassembled WGS sequence"/>
</dbReference>
<dbReference type="RefSeq" id="WP_092467419.1">
    <property type="nucleotide sequence ID" value="NZ_FNCZ01000003.1"/>
</dbReference>
<evidence type="ECO:0000313" key="1">
    <source>
        <dbReference type="EMBL" id="SDH52244.1"/>
    </source>
</evidence>
<dbReference type="EMBL" id="FNCZ01000003">
    <property type="protein sequence ID" value="SDH52244.1"/>
    <property type="molecule type" value="Genomic_DNA"/>
</dbReference>
<protein>
    <submittedName>
        <fullName evidence="1">Uncharacterized protein</fullName>
    </submittedName>
</protein>
<accession>A0A1G8D3Y9</accession>